<accession>A0ABQ4YXW4</accession>
<dbReference type="SUPFAM" id="SSF53098">
    <property type="entry name" value="Ribonuclease H-like"/>
    <property type="match status" value="1"/>
</dbReference>
<dbReference type="PANTHER" id="PTHR11439">
    <property type="entry name" value="GAG-POL-RELATED RETROTRANSPOSON"/>
    <property type="match status" value="1"/>
</dbReference>
<feature type="region of interest" description="Disordered" evidence="1">
    <location>
        <begin position="903"/>
        <end position="948"/>
    </location>
</feature>
<proteinExistence type="predicted"/>
<feature type="compositionally biased region" description="Basic and acidic residues" evidence="1">
    <location>
        <begin position="306"/>
        <end position="337"/>
    </location>
</feature>
<dbReference type="CDD" id="cd09272">
    <property type="entry name" value="RNase_HI_RT_Ty1"/>
    <property type="match status" value="1"/>
</dbReference>
<dbReference type="EMBL" id="BQNB010010813">
    <property type="protein sequence ID" value="GJS82286.1"/>
    <property type="molecule type" value="Genomic_DNA"/>
</dbReference>
<protein>
    <submittedName>
        <fullName evidence="3">Retrovirus-related pol polyprotein from transposon TNT 1-94</fullName>
    </submittedName>
</protein>
<gene>
    <name evidence="3" type="ORF">Tco_0748827</name>
</gene>
<comment type="caution">
    <text evidence="3">The sequence shown here is derived from an EMBL/GenBank/DDBJ whole genome shotgun (WGS) entry which is preliminary data.</text>
</comment>
<dbReference type="InterPro" id="IPR012337">
    <property type="entry name" value="RNaseH-like_sf"/>
</dbReference>
<feature type="compositionally biased region" description="Low complexity" evidence="1">
    <location>
        <begin position="338"/>
        <end position="350"/>
    </location>
</feature>
<evidence type="ECO:0000256" key="1">
    <source>
        <dbReference type="SAM" id="MobiDB-lite"/>
    </source>
</evidence>
<evidence type="ECO:0000313" key="3">
    <source>
        <dbReference type="EMBL" id="GJS82286.1"/>
    </source>
</evidence>
<dbReference type="Pfam" id="PF25597">
    <property type="entry name" value="SH3_retrovirus"/>
    <property type="match status" value="1"/>
</dbReference>
<feature type="compositionally biased region" description="Basic residues" evidence="1">
    <location>
        <begin position="860"/>
        <end position="869"/>
    </location>
</feature>
<keyword evidence="4" id="KW-1185">Reference proteome</keyword>
<dbReference type="PROSITE" id="PS50994">
    <property type="entry name" value="INTEGRASE"/>
    <property type="match status" value="1"/>
</dbReference>
<dbReference type="InterPro" id="IPR036397">
    <property type="entry name" value="RNaseH_sf"/>
</dbReference>
<dbReference type="InterPro" id="IPR001584">
    <property type="entry name" value="Integrase_cat-core"/>
</dbReference>
<dbReference type="Proteomes" id="UP001151760">
    <property type="component" value="Unassembled WGS sequence"/>
</dbReference>
<dbReference type="InterPro" id="IPR057670">
    <property type="entry name" value="SH3_retrovirus"/>
</dbReference>
<dbReference type="PANTHER" id="PTHR11439:SF495">
    <property type="entry name" value="REVERSE TRANSCRIPTASE, RNA-DEPENDENT DNA POLYMERASE-RELATED"/>
    <property type="match status" value="1"/>
</dbReference>
<dbReference type="InterPro" id="IPR013103">
    <property type="entry name" value="RVT_2"/>
</dbReference>
<feature type="domain" description="Integrase catalytic" evidence="2">
    <location>
        <begin position="83"/>
        <end position="156"/>
    </location>
</feature>
<sequence>MLNVSTPYRLYEIRRIVGEQIRRLDCKTQYAVLSKRCDTSYLHGYGIWKHRGYAVLGIGQTRFLVKSWRGYAVSLLLDTTYCIKREFSVARTPQQNGVAERKNRTLIEAARTMLTDSKLPTTFWAEAVNTACYVQNRVLVTKPHNKTPYELFLSRKLALCFMRPFGCPVTILNTIDHLGKFDGKVDEGFFVGYSINSKAFKVFNSRTRIVEENLHVQFSENTPNIAGSRPNWLFDIYALTKSMNYKPVAAGNQSNGNVGTKACDDAGNARIETVPGKDYILLPLWTVDIPFSQSSKSSLDAGFKPSGDHEKKVTKEPGKEGGDPSKEDERDDQEKDASVNSTNNVNVASTNEVSTIGRKASIELLDYPNMPTLEDIVYSDDNENVGAETDMNNLDVFMPISPIPTTRMDVNGAFLYDDIIFGSTKKSLCTEFKKMMHKKFHMSSMGELTFFLGLQVTQKEDGVFISQDKYVTEILKKFSFTDVKTPSTPMETQKLLLKDEDGEKVDVHLYRSMIGSLMYLTSSRPDIMFAVCACARYQVNPKVSHLHAVKRIFRYLKGQPKLGLWYPKYSPFDLVAYTDSDYAGVSLDRKSTTGGCQFFGCRLISWQCKKQNVVANSTTEVEYVAASSCCGQFWATVKAKTINEEVQLQALVDGKKVIITESTVRRDLHLEDAEGIDCLPNATIFEQLTLMGYEKVSQKLTFYKAFFSPQWKFLIHTILQCLSAKTTAWNEFSSTMASAIICLATNQKFNFSKYIFESMVKNLENVSGKFLMYPRFVQVFLEKQLEGMSNHKRIYVTPSHTKKIFRNMRRVGKGFSGRETPLFQTMMVQDQEEMGKGLANPTDPHHTPTIIQPSTSQPQKKQKPRKPKRKDTEVPQPSGPTDNVADKAVYEGMDDSLERAATTATSLDAEQDRGNINKTQSKATLNEPSSIGTSSGSGPKRQDTMGDTITQTGFENASKISNDPLLARGNTLQIGEDRLKLEELMEFCTKLHQRVLDLENTKTAQAQEITSLKLRVKKLEKK</sequence>
<evidence type="ECO:0000259" key="2">
    <source>
        <dbReference type="PROSITE" id="PS50994"/>
    </source>
</evidence>
<reference evidence="3" key="2">
    <citation type="submission" date="2022-01" db="EMBL/GenBank/DDBJ databases">
        <authorList>
            <person name="Yamashiro T."/>
            <person name="Shiraishi A."/>
            <person name="Satake H."/>
            <person name="Nakayama K."/>
        </authorList>
    </citation>
    <scope>NUCLEOTIDE SEQUENCE</scope>
</reference>
<dbReference type="Gene3D" id="3.30.420.10">
    <property type="entry name" value="Ribonuclease H-like superfamily/Ribonuclease H"/>
    <property type="match status" value="1"/>
</dbReference>
<evidence type="ECO:0000313" key="4">
    <source>
        <dbReference type="Proteomes" id="UP001151760"/>
    </source>
</evidence>
<reference evidence="3" key="1">
    <citation type="journal article" date="2022" name="Int. J. Mol. Sci.">
        <title>Draft Genome of Tanacetum Coccineum: Genomic Comparison of Closely Related Tanacetum-Family Plants.</title>
        <authorList>
            <person name="Yamashiro T."/>
            <person name="Shiraishi A."/>
            <person name="Nakayama K."/>
            <person name="Satake H."/>
        </authorList>
    </citation>
    <scope>NUCLEOTIDE SEQUENCE</scope>
</reference>
<feature type="compositionally biased region" description="Polar residues" evidence="1">
    <location>
        <begin position="916"/>
        <end position="928"/>
    </location>
</feature>
<feature type="region of interest" description="Disordered" evidence="1">
    <location>
        <begin position="296"/>
        <end position="350"/>
    </location>
</feature>
<feature type="compositionally biased region" description="Low complexity" evidence="1">
    <location>
        <begin position="929"/>
        <end position="938"/>
    </location>
</feature>
<feature type="region of interest" description="Disordered" evidence="1">
    <location>
        <begin position="833"/>
        <end position="886"/>
    </location>
</feature>
<dbReference type="Pfam" id="PF07727">
    <property type="entry name" value="RVT_2"/>
    <property type="match status" value="1"/>
</dbReference>
<name>A0ABQ4YXW4_9ASTR</name>
<organism evidence="3 4">
    <name type="scientific">Tanacetum coccineum</name>
    <dbReference type="NCBI Taxonomy" id="301880"/>
    <lineage>
        <taxon>Eukaryota</taxon>
        <taxon>Viridiplantae</taxon>
        <taxon>Streptophyta</taxon>
        <taxon>Embryophyta</taxon>
        <taxon>Tracheophyta</taxon>
        <taxon>Spermatophyta</taxon>
        <taxon>Magnoliopsida</taxon>
        <taxon>eudicotyledons</taxon>
        <taxon>Gunneridae</taxon>
        <taxon>Pentapetalae</taxon>
        <taxon>asterids</taxon>
        <taxon>campanulids</taxon>
        <taxon>Asterales</taxon>
        <taxon>Asteraceae</taxon>
        <taxon>Asteroideae</taxon>
        <taxon>Anthemideae</taxon>
        <taxon>Anthemidinae</taxon>
        <taxon>Tanacetum</taxon>
    </lineage>
</organism>